<reference evidence="2 3" key="1">
    <citation type="submission" date="2020-08" db="EMBL/GenBank/DDBJ databases">
        <title>Genomic Encyclopedia of Type Strains, Phase IV (KMG-IV): sequencing the most valuable type-strain genomes for metagenomic binning, comparative biology and taxonomic classification.</title>
        <authorList>
            <person name="Goeker M."/>
        </authorList>
    </citation>
    <scope>NUCLEOTIDE SEQUENCE [LARGE SCALE GENOMIC DNA]</scope>
    <source>
        <strain evidence="2 3">DSM 43350</strain>
    </source>
</reference>
<keyword evidence="1" id="KW-0812">Transmembrane</keyword>
<keyword evidence="1" id="KW-1133">Transmembrane helix</keyword>
<keyword evidence="3" id="KW-1185">Reference proteome</keyword>
<evidence type="ECO:0000256" key="1">
    <source>
        <dbReference type="SAM" id="Phobius"/>
    </source>
</evidence>
<dbReference type="EMBL" id="JACHGV010000003">
    <property type="protein sequence ID" value="MBB6076139.1"/>
    <property type="molecule type" value="Genomic_DNA"/>
</dbReference>
<evidence type="ECO:0000313" key="3">
    <source>
        <dbReference type="Proteomes" id="UP000591537"/>
    </source>
</evidence>
<comment type="caution">
    <text evidence="2">The sequence shown here is derived from an EMBL/GenBank/DDBJ whole genome shotgun (WGS) entry which is preliminary data.</text>
</comment>
<evidence type="ECO:0000313" key="2">
    <source>
        <dbReference type="EMBL" id="MBB6076139.1"/>
    </source>
</evidence>
<gene>
    <name evidence="2" type="ORF">HNR57_002044</name>
</gene>
<keyword evidence="1" id="KW-0472">Membrane</keyword>
<accession>A0A7W9T8Q6</accession>
<dbReference type="AlphaFoldDB" id="A0A7W9T8Q6"/>
<dbReference type="Proteomes" id="UP000591537">
    <property type="component" value="Unassembled WGS sequence"/>
</dbReference>
<name>A0A7W9T8Q6_9ACTN</name>
<feature type="transmembrane region" description="Helical" evidence="1">
    <location>
        <begin position="426"/>
        <end position="448"/>
    </location>
</feature>
<sequence length="487" mass="51000">MVDPNFSGINPDNLLRTIKDLESSGKKLHGAKSSYMGRFQKFGLETSNLTEVGKIASWVDDELPMLRRRQALAAAMELDQKGIQKPGAMVQLREPVATIGEARGAGKKLAEDANKAAKLDPSKAGAEFHRIAEELAKHKGDADFTSAFYAKMDPDLVKNLPMVVAAANAPTAKDDVKAFGAAFTTAVNAESPAPGFDKKAALFHGQFTKDEPTAVFNRALMQGDDPELWDIAWKHTQIAAKKLLDPADTWSDSAGLLASVLGVQAKYANNFWTSAQKFSDEAAQLKQQRLNAMTKAEKRAFKNATSRAAKASGKSAREAERILSKFGMGSFSRLMEASIADGGSWLINKVPGIKPPSTTSLWGRALRTGGKLPLVGSLLTVGAIGWDISNGEEKDVAVAANVGGMAAGMAGTWAATATVAAVGGPVGWGIAAGVVVGFGVGYAVSYAIKTEAGRKAVNAVTGAAKSAGKAIGDAASGVKNTVSGWFS</sequence>
<protein>
    <submittedName>
        <fullName evidence="2">Uncharacterized protein</fullName>
    </submittedName>
</protein>
<dbReference type="RefSeq" id="WP_184559085.1">
    <property type="nucleotide sequence ID" value="NZ_BAAARS010000003.1"/>
</dbReference>
<organism evidence="2 3">
    <name type="scientific">Streptomyces paradoxus</name>
    <dbReference type="NCBI Taxonomy" id="66375"/>
    <lineage>
        <taxon>Bacteria</taxon>
        <taxon>Bacillati</taxon>
        <taxon>Actinomycetota</taxon>
        <taxon>Actinomycetes</taxon>
        <taxon>Kitasatosporales</taxon>
        <taxon>Streptomycetaceae</taxon>
        <taxon>Streptomyces</taxon>
    </lineage>
</organism>
<proteinExistence type="predicted"/>